<evidence type="ECO:0000313" key="3">
    <source>
        <dbReference type="Proteomes" id="UP000314294"/>
    </source>
</evidence>
<sequence>MARDYKHLEHQAENPLWPKSRAGTPEDRRRRKKSSRDSRILKLKQLTGIQPSVWRPHCLLENLHIAKTGAFDRTSPLKLLGTIRDMNTHASLCLSILDFLKGRNCFKVHIWPEAIASERKFKGPRALSLWVGATCVKAHCSTTFCCALNQMSPPTPDRYPFPFTRALHDEYGAAAAQKRLCVSSEQRLFTARHSQPEWKSSPGEGERQQIASKHQSGTDLMSLPSGVRRLWVGGVAVGDCRGWQAALESSRHCVMFVQKLLPQGLHFTHLLVGGAVRHVLSQRLEAHVDLFDPVPLSLVPPGHGHGLLLRDGVAQSVEAQTPLAAQELRRAGALSLQHLGLTLEAGRVGAGVLGGVSAVLGWSVQADAGVSFGKSKGECSLRGGDGCRFHLADSSSEVMDAEGERSFSGTRRAEGVGSVQLSCPSRGDRVDNARPSLS</sequence>
<accession>A0A4Z2JCE4</accession>
<organism evidence="2 3">
    <name type="scientific">Liparis tanakae</name>
    <name type="common">Tanaka's snailfish</name>
    <dbReference type="NCBI Taxonomy" id="230148"/>
    <lineage>
        <taxon>Eukaryota</taxon>
        <taxon>Metazoa</taxon>
        <taxon>Chordata</taxon>
        <taxon>Craniata</taxon>
        <taxon>Vertebrata</taxon>
        <taxon>Euteleostomi</taxon>
        <taxon>Actinopterygii</taxon>
        <taxon>Neopterygii</taxon>
        <taxon>Teleostei</taxon>
        <taxon>Neoteleostei</taxon>
        <taxon>Acanthomorphata</taxon>
        <taxon>Eupercaria</taxon>
        <taxon>Perciformes</taxon>
        <taxon>Cottioidei</taxon>
        <taxon>Cottales</taxon>
        <taxon>Liparidae</taxon>
        <taxon>Liparis</taxon>
    </lineage>
</organism>
<proteinExistence type="predicted"/>
<feature type="compositionally biased region" description="Basic and acidic residues" evidence="1">
    <location>
        <begin position="1"/>
        <end position="12"/>
    </location>
</feature>
<dbReference type="AlphaFoldDB" id="A0A4Z2JCE4"/>
<dbReference type="EMBL" id="SRLO01000008">
    <property type="protein sequence ID" value="TNN87889.1"/>
    <property type="molecule type" value="Genomic_DNA"/>
</dbReference>
<comment type="caution">
    <text evidence="2">The sequence shown here is derived from an EMBL/GenBank/DDBJ whole genome shotgun (WGS) entry which is preliminary data.</text>
</comment>
<keyword evidence="3" id="KW-1185">Reference proteome</keyword>
<evidence type="ECO:0000256" key="1">
    <source>
        <dbReference type="SAM" id="MobiDB-lite"/>
    </source>
</evidence>
<feature type="region of interest" description="Disordered" evidence="1">
    <location>
        <begin position="1"/>
        <end position="37"/>
    </location>
</feature>
<gene>
    <name evidence="2" type="ORF">EYF80_001853</name>
</gene>
<evidence type="ECO:0000313" key="2">
    <source>
        <dbReference type="EMBL" id="TNN87889.1"/>
    </source>
</evidence>
<name>A0A4Z2JCE4_9TELE</name>
<dbReference type="Proteomes" id="UP000314294">
    <property type="component" value="Unassembled WGS sequence"/>
</dbReference>
<feature type="region of interest" description="Disordered" evidence="1">
    <location>
        <begin position="192"/>
        <end position="219"/>
    </location>
</feature>
<protein>
    <submittedName>
        <fullName evidence="2">Uncharacterized protein</fullName>
    </submittedName>
</protein>
<feature type="region of interest" description="Disordered" evidence="1">
    <location>
        <begin position="400"/>
        <end position="438"/>
    </location>
</feature>
<feature type="compositionally biased region" description="Polar residues" evidence="1">
    <location>
        <begin position="209"/>
        <end position="219"/>
    </location>
</feature>
<reference evidence="2 3" key="1">
    <citation type="submission" date="2019-03" db="EMBL/GenBank/DDBJ databases">
        <title>First draft genome of Liparis tanakae, snailfish: a comprehensive survey of snailfish specific genes.</title>
        <authorList>
            <person name="Kim W."/>
            <person name="Song I."/>
            <person name="Jeong J.-H."/>
            <person name="Kim D."/>
            <person name="Kim S."/>
            <person name="Ryu S."/>
            <person name="Song J.Y."/>
            <person name="Lee S.K."/>
        </authorList>
    </citation>
    <scope>NUCLEOTIDE SEQUENCE [LARGE SCALE GENOMIC DNA]</scope>
    <source>
        <tissue evidence="2">Muscle</tissue>
    </source>
</reference>